<reference evidence="1 2" key="1">
    <citation type="journal article" date="2020" name="Cell">
        <title>Large-Scale Comparative Analyses of Tick Genomes Elucidate Their Genetic Diversity and Vector Capacities.</title>
        <authorList>
            <consortium name="Tick Genome and Microbiome Consortium (TIGMIC)"/>
            <person name="Jia N."/>
            <person name="Wang J."/>
            <person name="Shi W."/>
            <person name="Du L."/>
            <person name="Sun Y."/>
            <person name="Zhan W."/>
            <person name="Jiang J.F."/>
            <person name="Wang Q."/>
            <person name="Zhang B."/>
            <person name="Ji P."/>
            <person name="Bell-Sakyi L."/>
            <person name="Cui X.M."/>
            <person name="Yuan T.T."/>
            <person name="Jiang B.G."/>
            <person name="Yang W.F."/>
            <person name="Lam T.T."/>
            <person name="Chang Q.C."/>
            <person name="Ding S.J."/>
            <person name="Wang X.J."/>
            <person name="Zhu J.G."/>
            <person name="Ruan X.D."/>
            <person name="Zhao L."/>
            <person name="Wei J.T."/>
            <person name="Ye R.Z."/>
            <person name="Que T.C."/>
            <person name="Du C.H."/>
            <person name="Zhou Y.H."/>
            <person name="Cheng J.X."/>
            <person name="Dai P.F."/>
            <person name="Guo W.B."/>
            <person name="Han X.H."/>
            <person name="Huang E.J."/>
            <person name="Li L.F."/>
            <person name="Wei W."/>
            <person name="Gao Y.C."/>
            <person name="Liu J.Z."/>
            <person name="Shao H.Z."/>
            <person name="Wang X."/>
            <person name="Wang C.C."/>
            <person name="Yang T.C."/>
            <person name="Huo Q.B."/>
            <person name="Li W."/>
            <person name="Chen H.Y."/>
            <person name="Chen S.E."/>
            <person name="Zhou L.G."/>
            <person name="Ni X.B."/>
            <person name="Tian J.H."/>
            <person name="Sheng Y."/>
            <person name="Liu T."/>
            <person name="Pan Y.S."/>
            <person name="Xia L.Y."/>
            <person name="Li J."/>
            <person name="Zhao F."/>
            <person name="Cao W.C."/>
        </authorList>
    </citation>
    <scope>NUCLEOTIDE SEQUENCE [LARGE SCALE GENOMIC DNA]</scope>
    <source>
        <strain evidence="1">Iper-2018</strain>
    </source>
</reference>
<name>A0AC60R0T7_IXOPE</name>
<comment type="caution">
    <text evidence="1">The sequence shown here is derived from an EMBL/GenBank/DDBJ whole genome shotgun (WGS) entry which is preliminary data.</text>
</comment>
<gene>
    <name evidence="1" type="ORF">HPB47_013544</name>
</gene>
<dbReference type="EMBL" id="JABSTQ010001692">
    <property type="protein sequence ID" value="KAG0444653.1"/>
    <property type="molecule type" value="Genomic_DNA"/>
</dbReference>
<sequence length="726" mass="83385">MDLMRLLRTDLLCLCEELGVEVEQKMKKSEISKAISESAEAEEIKIAWELLQNAKSEAAVKEEREQEQAAAREERAQTAATEERALRRLELEIEQQRLNSQNSRVGAPVRASETESYQMKKLMQPFKVGEDVGLFLVNFERTCEKLSFAPELWPQRLLTLLPCEAAEVVARLSAGDADDYDKVKSSLLKRYRLSAEAFRQRFRNASKKSSEGYSEFAYGLKTNLIEWLKSEEVYESRDKVVECVCLEQFFRSIPQSVKLWVQDRVGVDSVERAAELAEEYATRRKLSGEEMEPGRSDQRKTFRQGNGSRENGPEKPEAGQKFQSFSQFRSNVNKKTAEEIEVLNQNPKIWNVHSVLNVLHSLVDKSNINLQLEVYTKGGDPDNVAGEFGRHPLYKMLGYFSLIGLLRLHSLLGDYYQAIKVLENLELNKKSLYSRVPACQITTYYYVGFAYLMMRRYADAIRTFSNILVYIQRTKHMFQQRSYQVDQINKQTEKMYALLAICLTLHPQRIDESILSQLKDKYGDRMNKMQKGDKGEFGDMFTFACPKFLNPVPPVMTAPVASSDKQPPKEQKNFSKEPLEQQLNVFLSEVQGQIMLPTIRSFLKLYTTMPVSKLANFLDKGNEPDSFHCHLLSFKHKMKNVVWTKGSSSLDGEFQSGSDVDFFIDGDMIHIADTKVARRYGDFYIRQYHKFEEVRCGGIAARKGGCHPEDVYVSCVNRLFSNVTYV</sequence>
<dbReference type="Proteomes" id="UP000805193">
    <property type="component" value="Unassembled WGS sequence"/>
</dbReference>
<accession>A0AC60R0T7</accession>
<protein>
    <submittedName>
        <fullName evidence="1">Uncharacterized protein</fullName>
    </submittedName>
</protein>
<keyword evidence="2" id="KW-1185">Reference proteome</keyword>
<evidence type="ECO:0000313" key="1">
    <source>
        <dbReference type="EMBL" id="KAG0444653.1"/>
    </source>
</evidence>
<evidence type="ECO:0000313" key="2">
    <source>
        <dbReference type="Proteomes" id="UP000805193"/>
    </source>
</evidence>
<organism evidence="1 2">
    <name type="scientific">Ixodes persulcatus</name>
    <name type="common">Taiga tick</name>
    <dbReference type="NCBI Taxonomy" id="34615"/>
    <lineage>
        <taxon>Eukaryota</taxon>
        <taxon>Metazoa</taxon>
        <taxon>Ecdysozoa</taxon>
        <taxon>Arthropoda</taxon>
        <taxon>Chelicerata</taxon>
        <taxon>Arachnida</taxon>
        <taxon>Acari</taxon>
        <taxon>Parasitiformes</taxon>
        <taxon>Ixodida</taxon>
        <taxon>Ixodoidea</taxon>
        <taxon>Ixodidae</taxon>
        <taxon>Ixodinae</taxon>
        <taxon>Ixodes</taxon>
    </lineage>
</organism>
<proteinExistence type="predicted"/>